<evidence type="ECO:0000256" key="6">
    <source>
        <dbReference type="ARBA" id="ARBA00022679"/>
    </source>
</evidence>
<keyword evidence="12" id="KW-1185">Reference proteome</keyword>
<dbReference type="AlphaFoldDB" id="A0AAN8JLX2"/>
<dbReference type="GO" id="GO:0090729">
    <property type="term" value="F:toxin activity"/>
    <property type="evidence" value="ECO:0007669"/>
    <property type="project" value="UniProtKB-KW"/>
</dbReference>
<keyword evidence="10" id="KW-0520">NAD</keyword>
<comment type="similarity">
    <text evidence="2 10">Belongs to the Arg-specific ADP-ribosyltransferase family.</text>
</comment>
<keyword evidence="3" id="KW-0964">Secreted</keyword>
<dbReference type="Proteomes" id="UP001347796">
    <property type="component" value="Unassembled WGS sequence"/>
</dbReference>
<keyword evidence="5 10" id="KW-0328">Glycosyltransferase</keyword>
<gene>
    <name evidence="11" type="ORF">SNE40_012458</name>
</gene>
<dbReference type="InterPro" id="IPR000768">
    <property type="entry name" value="ART"/>
</dbReference>
<dbReference type="PANTHER" id="PTHR10339">
    <property type="entry name" value="ADP-RIBOSYLTRANSFERASE"/>
    <property type="match status" value="1"/>
</dbReference>
<evidence type="ECO:0000256" key="4">
    <source>
        <dbReference type="ARBA" id="ARBA00022656"/>
    </source>
</evidence>
<dbReference type="PROSITE" id="PS51996">
    <property type="entry name" value="TR_MART"/>
    <property type="match status" value="1"/>
</dbReference>
<evidence type="ECO:0000256" key="7">
    <source>
        <dbReference type="ARBA" id="ARBA00022695"/>
    </source>
</evidence>
<evidence type="ECO:0000256" key="8">
    <source>
        <dbReference type="ARBA" id="ARBA00023026"/>
    </source>
</evidence>
<reference evidence="11 12" key="1">
    <citation type="submission" date="2024-01" db="EMBL/GenBank/DDBJ databases">
        <title>The genome of the rayed Mediterranean limpet Patella caerulea (Linnaeus, 1758).</title>
        <authorList>
            <person name="Anh-Thu Weber A."/>
            <person name="Halstead-Nussloch G."/>
        </authorList>
    </citation>
    <scope>NUCLEOTIDE SEQUENCE [LARGE SCALE GENOMIC DNA]</scope>
    <source>
        <strain evidence="11">AATW-2023a</strain>
        <tissue evidence="11">Whole specimen</tissue>
    </source>
</reference>
<dbReference type="GO" id="GO:0005576">
    <property type="term" value="C:extracellular region"/>
    <property type="evidence" value="ECO:0007669"/>
    <property type="project" value="UniProtKB-SubCell"/>
</dbReference>
<dbReference type="PANTHER" id="PTHR10339:SF25">
    <property type="entry name" value="SECRETED EXOENZYME S"/>
    <property type="match status" value="1"/>
</dbReference>
<keyword evidence="7" id="KW-0548">Nucleotidyltransferase</keyword>
<dbReference type="Pfam" id="PF01129">
    <property type="entry name" value="ART"/>
    <property type="match status" value="1"/>
</dbReference>
<evidence type="ECO:0000256" key="5">
    <source>
        <dbReference type="ARBA" id="ARBA00022676"/>
    </source>
</evidence>
<evidence type="ECO:0000256" key="3">
    <source>
        <dbReference type="ARBA" id="ARBA00022525"/>
    </source>
</evidence>
<dbReference type="GO" id="GO:0016779">
    <property type="term" value="F:nucleotidyltransferase activity"/>
    <property type="evidence" value="ECO:0007669"/>
    <property type="project" value="UniProtKB-KW"/>
</dbReference>
<keyword evidence="4" id="KW-0800">Toxin</keyword>
<name>A0AAN8JLX2_PATCE</name>
<dbReference type="SUPFAM" id="SSF56399">
    <property type="entry name" value="ADP-ribosylation"/>
    <property type="match status" value="1"/>
</dbReference>
<keyword evidence="6 10" id="KW-0808">Transferase</keyword>
<dbReference type="EC" id="2.4.2.31" evidence="10"/>
<keyword evidence="10" id="KW-0521">NADP</keyword>
<dbReference type="InterPro" id="IPR050999">
    <property type="entry name" value="ADP-ribosyltransferase_ARG"/>
</dbReference>
<accession>A0AAN8JLX2</accession>
<dbReference type="Gene3D" id="3.90.176.10">
    <property type="entry name" value="Toxin ADP-ribosyltransferase, Chain A, domain 1"/>
    <property type="match status" value="1"/>
</dbReference>
<dbReference type="EMBL" id="JAZGQO010000008">
    <property type="protein sequence ID" value="KAK6180271.1"/>
    <property type="molecule type" value="Genomic_DNA"/>
</dbReference>
<organism evidence="11 12">
    <name type="scientific">Patella caerulea</name>
    <name type="common">Rayed Mediterranean limpet</name>
    <dbReference type="NCBI Taxonomy" id="87958"/>
    <lineage>
        <taxon>Eukaryota</taxon>
        <taxon>Metazoa</taxon>
        <taxon>Spiralia</taxon>
        <taxon>Lophotrochozoa</taxon>
        <taxon>Mollusca</taxon>
        <taxon>Gastropoda</taxon>
        <taxon>Patellogastropoda</taxon>
        <taxon>Patelloidea</taxon>
        <taxon>Patellidae</taxon>
        <taxon>Patella</taxon>
    </lineage>
</organism>
<dbReference type="GO" id="GO:0106274">
    <property type="term" value="F:NAD+-protein-arginine ADP-ribosyltransferase activity"/>
    <property type="evidence" value="ECO:0007669"/>
    <property type="project" value="UniProtKB-EC"/>
</dbReference>
<evidence type="ECO:0000313" key="11">
    <source>
        <dbReference type="EMBL" id="KAK6180271.1"/>
    </source>
</evidence>
<comment type="catalytic activity">
    <reaction evidence="9 10">
        <text>L-arginyl-[protein] + NAD(+) = N(omega)-(ADP-D-ribosyl)-L-arginyl-[protein] + nicotinamide + H(+)</text>
        <dbReference type="Rhea" id="RHEA:19149"/>
        <dbReference type="Rhea" id="RHEA-COMP:10532"/>
        <dbReference type="Rhea" id="RHEA-COMP:15087"/>
        <dbReference type="ChEBI" id="CHEBI:15378"/>
        <dbReference type="ChEBI" id="CHEBI:17154"/>
        <dbReference type="ChEBI" id="CHEBI:29965"/>
        <dbReference type="ChEBI" id="CHEBI:57540"/>
        <dbReference type="ChEBI" id="CHEBI:142554"/>
        <dbReference type="EC" id="2.4.2.31"/>
    </reaction>
</comment>
<comment type="subcellular location">
    <subcellularLocation>
        <location evidence="1">Secreted</location>
    </subcellularLocation>
</comment>
<keyword evidence="8" id="KW-0843">Virulence</keyword>
<dbReference type="GO" id="GO:0003950">
    <property type="term" value="F:NAD+ poly-ADP-ribosyltransferase activity"/>
    <property type="evidence" value="ECO:0007669"/>
    <property type="project" value="TreeGrafter"/>
</dbReference>
<comment type="caution">
    <text evidence="11">The sequence shown here is derived from an EMBL/GenBank/DDBJ whole genome shotgun (WGS) entry which is preliminary data.</text>
</comment>
<evidence type="ECO:0000256" key="1">
    <source>
        <dbReference type="ARBA" id="ARBA00004613"/>
    </source>
</evidence>
<protein>
    <recommendedName>
        <fullName evidence="10">NAD(P)(+)--arginine ADP-ribosyltransferase</fullName>
        <ecNumber evidence="10">2.4.2.31</ecNumber>
    </recommendedName>
    <alternativeName>
        <fullName evidence="10">Mono(ADP-ribosyl)transferase</fullName>
    </alternativeName>
</protein>
<proteinExistence type="inferred from homology"/>
<evidence type="ECO:0000256" key="9">
    <source>
        <dbReference type="ARBA" id="ARBA00047597"/>
    </source>
</evidence>
<sequence>MAMPIEGNLRFEGEIDLVPYNSRSGIAAFSRPTTESDDTLEDALDREADVNPSFQKAWTAARESKKLPKLVKKYKTTLKKSEIKLIMAYTYEGNPKFYKELNEDFRKNALTGGRFPNAKRILRNALIELAKFQKKDGEKLPVVLYRWEPSFLAKKYREQKDKSMHLNMFTSTSVENLKDMCSKQNDMLTKFRKPETGAFIEDFSFYEDEIEVLLPPLHGKIKVIKASKDGSELKGPVL</sequence>
<evidence type="ECO:0000256" key="2">
    <source>
        <dbReference type="ARBA" id="ARBA00009558"/>
    </source>
</evidence>
<evidence type="ECO:0000256" key="10">
    <source>
        <dbReference type="RuleBase" id="RU361228"/>
    </source>
</evidence>
<evidence type="ECO:0000313" key="12">
    <source>
        <dbReference type="Proteomes" id="UP001347796"/>
    </source>
</evidence>